<accession>A0A382PAA0</accession>
<proteinExistence type="predicted"/>
<organism evidence="2">
    <name type="scientific">marine metagenome</name>
    <dbReference type="NCBI Taxonomy" id="408172"/>
    <lineage>
        <taxon>unclassified sequences</taxon>
        <taxon>metagenomes</taxon>
        <taxon>ecological metagenomes</taxon>
    </lineage>
</organism>
<dbReference type="InterPro" id="IPR034007">
    <property type="entry name" value="CTLD_bac"/>
</dbReference>
<dbReference type="PROSITE" id="PS50041">
    <property type="entry name" value="C_TYPE_LECTIN_2"/>
    <property type="match status" value="1"/>
</dbReference>
<feature type="non-terminal residue" evidence="2">
    <location>
        <position position="1"/>
    </location>
</feature>
<name>A0A382PAA0_9ZZZZ</name>
<dbReference type="SMART" id="SM00034">
    <property type="entry name" value="CLECT"/>
    <property type="match status" value="1"/>
</dbReference>
<dbReference type="Gene3D" id="3.10.100.10">
    <property type="entry name" value="Mannose-Binding Protein A, subunit A"/>
    <property type="match status" value="1"/>
</dbReference>
<reference evidence="2" key="1">
    <citation type="submission" date="2018-05" db="EMBL/GenBank/DDBJ databases">
        <authorList>
            <person name="Lanie J.A."/>
            <person name="Ng W.-L."/>
            <person name="Kazmierczak K.M."/>
            <person name="Andrzejewski T.M."/>
            <person name="Davidsen T.M."/>
            <person name="Wayne K.J."/>
            <person name="Tettelin H."/>
            <person name="Glass J.I."/>
            <person name="Rusch D."/>
            <person name="Podicherti R."/>
            <person name="Tsui H.-C.T."/>
            <person name="Winkler M.E."/>
        </authorList>
    </citation>
    <scope>NUCLEOTIDE SEQUENCE</scope>
</reference>
<dbReference type="SUPFAM" id="SSF56436">
    <property type="entry name" value="C-type lectin-like"/>
    <property type="match status" value="1"/>
</dbReference>
<dbReference type="InterPro" id="IPR016187">
    <property type="entry name" value="CTDL_fold"/>
</dbReference>
<evidence type="ECO:0000259" key="1">
    <source>
        <dbReference type="PROSITE" id="PS50041"/>
    </source>
</evidence>
<dbReference type="EMBL" id="UINC01105995">
    <property type="protein sequence ID" value="SVC70334.1"/>
    <property type="molecule type" value="Genomic_DNA"/>
</dbReference>
<dbReference type="AlphaFoldDB" id="A0A382PAA0"/>
<protein>
    <recommendedName>
        <fullName evidence="1">C-type lectin domain-containing protein</fullName>
    </recommendedName>
</protein>
<dbReference type="PANTHER" id="PTHR22803">
    <property type="entry name" value="MANNOSE, PHOSPHOLIPASE, LECTIN RECEPTOR RELATED"/>
    <property type="match status" value="1"/>
</dbReference>
<dbReference type="InterPro" id="IPR001304">
    <property type="entry name" value="C-type_lectin-like"/>
</dbReference>
<dbReference type="Pfam" id="PF00059">
    <property type="entry name" value="Lectin_C"/>
    <property type="match status" value="1"/>
</dbReference>
<evidence type="ECO:0000313" key="2">
    <source>
        <dbReference type="EMBL" id="SVC70334.1"/>
    </source>
</evidence>
<dbReference type="CDD" id="cd03603">
    <property type="entry name" value="CLECT_VCBS"/>
    <property type="match status" value="1"/>
</dbReference>
<dbReference type="InterPro" id="IPR016186">
    <property type="entry name" value="C-type_lectin-like/link_sf"/>
</dbReference>
<dbReference type="InterPro" id="IPR050111">
    <property type="entry name" value="C-type_lectin/snaclec_domain"/>
</dbReference>
<sequence>VIEGKPTSSFSFVFGNFTWQAAKKDAESKGGHLATVTSPEEQQRLDQLIMSKNRDAWIGAEQKNGDWQWVTGETWCYDNFDDHEPNGGDLENHMNIWGINGKWNDFRDYYKMSYVLERTFVRVGIENPPCGKRFALMVSTDLKNWEIAKDINGKKCMEAFASNSNTDGVCLWWNLPKHKKAFYRMSR</sequence>
<gene>
    <name evidence="2" type="ORF">METZ01_LOCUS323188</name>
</gene>
<feature type="domain" description="C-type lectin" evidence="1">
    <location>
        <begin position="18"/>
        <end position="117"/>
    </location>
</feature>